<proteinExistence type="predicted"/>
<keyword evidence="2" id="KW-1185">Reference proteome</keyword>
<feature type="non-terminal residue" evidence="1">
    <location>
        <position position="1"/>
    </location>
</feature>
<dbReference type="Proteomes" id="UP000410492">
    <property type="component" value="Unassembled WGS sequence"/>
</dbReference>
<dbReference type="EMBL" id="CAACVG010006639">
    <property type="protein sequence ID" value="VEN40752.1"/>
    <property type="molecule type" value="Genomic_DNA"/>
</dbReference>
<evidence type="ECO:0000313" key="1">
    <source>
        <dbReference type="EMBL" id="VEN40752.1"/>
    </source>
</evidence>
<gene>
    <name evidence="1" type="ORF">CALMAC_LOCUS4816</name>
</gene>
<name>A0A653BYP1_CALMS</name>
<protein>
    <submittedName>
        <fullName evidence="1">Uncharacterized protein</fullName>
    </submittedName>
</protein>
<dbReference type="AlphaFoldDB" id="A0A653BYP1"/>
<sequence length="114" mass="12788">DAIKFGCFFPIWSSKDVLILNVAVQCRHVNSVPIAEVSECVDRCLLNLLIMVVAKLHFVHLNILLVTDAIKFGCFCTIWSSNDFLLLNVAVQSRHLCSVTIAVVSECVDRCFFK</sequence>
<reference evidence="1 2" key="1">
    <citation type="submission" date="2019-01" db="EMBL/GenBank/DDBJ databases">
        <authorList>
            <person name="Sayadi A."/>
        </authorList>
    </citation>
    <scope>NUCLEOTIDE SEQUENCE [LARGE SCALE GENOMIC DNA]</scope>
</reference>
<evidence type="ECO:0000313" key="2">
    <source>
        <dbReference type="Proteomes" id="UP000410492"/>
    </source>
</evidence>
<accession>A0A653BYP1</accession>
<organism evidence="1 2">
    <name type="scientific">Callosobruchus maculatus</name>
    <name type="common">Southern cowpea weevil</name>
    <name type="synonym">Pulse bruchid</name>
    <dbReference type="NCBI Taxonomy" id="64391"/>
    <lineage>
        <taxon>Eukaryota</taxon>
        <taxon>Metazoa</taxon>
        <taxon>Ecdysozoa</taxon>
        <taxon>Arthropoda</taxon>
        <taxon>Hexapoda</taxon>
        <taxon>Insecta</taxon>
        <taxon>Pterygota</taxon>
        <taxon>Neoptera</taxon>
        <taxon>Endopterygota</taxon>
        <taxon>Coleoptera</taxon>
        <taxon>Polyphaga</taxon>
        <taxon>Cucujiformia</taxon>
        <taxon>Chrysomeloidea</taxon>
        <taxon>Chrysomelidae</taxon>
        <taxon>Bruchinae</taxon>
        <taxon>Bruchini</taxon>
        <taxon>Callosobruchus</taxon>
    </lineage>
</organism>